<feature type="region of interest" description="Disordered" evidence="6">
    <location>
        <begin position="92"/>
        <end position="128"/>
    </location>
</feature>
<evidence type="ECO:0000256" key="2">
    <source>
        <dbReference type="ARBA" id="ARBA00016053"/>
    </source>
</evidence>
<protein>
    <recommendedName>
        <fullName evidence="2">Female-specific protein transformer</fullName>
    </recommendedName>
</protein>
<feature type="compositionally biased region" description="Basic residues" evidence="6">
    <location>
        <begin position="194"/>
        <end position="210"/>
    </location>
</feature>
<dbReference type="Pfam" id="PF06495">
    <property type="entry name" value="Transformer"/>
    <property type="match status" value="1"/>
</dbReference>
<evidence type="ECO:0000256" key="4">
    <source>
        <dbReference type="ARBA" id="ARBA00022928"/>
    </source>
</evidence>
<dbReference type="GO" id="GO:0030154">
    <property type="term" value="P:cell differentiation"/>
    <property type="evidence" value="ECO:0007669"/>
    <property type="project" value="UniProtKB-KW"/>
</dbReference>
<feature type="region of interest" description="Disordered" evidence="6">
    <location>
        <begin position="151"/>
        <end position="231"/>
    </location>
</feature>
<evidence type="ECO:0000256" key="5">
    <source>
        <dbReference type="ARBA" id="ARBA00023242"/>
    </source>
</evidence>
<dbReference type="VEuPathDB" id="VectorBase:GBRI005688"/>
<dbReference type="Proteomes" id="UP000091820">
    <property type="component" value="Unassembled WGS sequence"/>
</dbReference>
<keyword evidence="8" id="KW-1185">Reference proteome</keyword>
<keyword evidence="5" id="KW-0539">Nucleus</keyword>
<keyword evidence="4" id="KW-0726">Sexual differentiation</keyword>
<dbReference type="GO" id="GO:0016607">
    <property type="term" value="C:nuclear speck"/>
    <property type="evidence" value="ECO:0007669"/>
    <property type="project" value="UniProtKB-SubCell"/>
</dbReference>
<organism evidence="7 8">
    <name type="scientific">Glossina brevipalpis</name>
    <dbReference type="NCBI Taxonomy" id="37001"/>
    <lineage>
        <taxon>Eukaryota</taxon>
        <taxon>Metazoa</taxon>
        <taxon>Ecdysozoa</taxon>
        <taxon>Arthropoda</taxon>
        <taxon>Hexapoda</taxon>
        <taxon>Insecta</taxon>
        <taxon>Pterygota</taxon>
        <taxon>Neoptera</taxon>
        <taxon>Endopterygota</taxon>
        <taxon>Diptera</taxon>
        <taxon>Brachycera</taxon>
        <taxon>Muscomorpha</taxon>
        <taxon>Hippoboscoidea</taxon>
        <taxon>Glossinidae</taxon>
        <taxon>Glossina</taxon>
    </lineage>
</organism>
<evidence type="ECO:0000256" key="6">
    <source>
        <dbReference type="SAM" id="MobiDB-lite"/>
    </source>
</evidence>
<proteinExistence type="predicted"/>
<evidence type="ECO:0000256" key="3">
    <source>
        <dbReference type="ARBA" id="ARBA00022782"/>
    </source>
</evidence>
<evidence type="ECO:0000313" key="8">
    <source>
        <dbReference type="Proteomes" id="UP000091820"/>
    </source>
</evidence>
<dbReference type="EnsemblMetazoa" id="GBRI005688-RA">
    <property type="protein sequence ID" value="GBRI005688-PA"/>
    <property type="gene ID" value="GBRI005688"/>
</dbReference>
<dbReference type="InterPro" id="IPR010519">
    <property type="entry name" value="Tra"/>
</dbReference>
<accession>A0A1A9W460</accession>
<reference evidence="7" key="2">
    <citation type="submission" date="2020-05" db="UniProtKB">
        <authorList>
            <consortium name="EnsemblMetazoa"/>
        </authorList>
    </citation>
    <scope>IDENTIFICATION</scope>
    <source>
        <strain evidence="7">IAEA</strain>
    </source>
</reference>
<dbReference type="AlphaFoldDB" id="A0A1A9W460"/>
<dbReference type="GO" id="GO:0046660">
    <property type="term" value="P:female sex differentiation"/>
    <property type="evidence" value="ECO:0007669"/>
    <property type="project" value="InterPro"/>
</dbReference>
<sequence>MNTLNKILDSRDLRQITMQIQQNVSNYLIAKGPHAIVRTVALNDNIHITRRYNEGSKPLFDRADIVVNQHDLESGALGEHKRHVSETTEKLVYDKRSNSDKNRFRKSKSHDNTPTSSEESKSTSSSFIHSRISKVPYFRDEIREQERLRHLYEKEQHKSHSKSRNRYKQRYRSPTRYHSTCTSRRSKNKDNKYRKSRSRTRSTRRRNHSRSNREYGSPRGREHKTPNISNKDAQLTSRYITIPVALPPESMFPYAGFHNFPPPTHYSPYTVMPLMTQRLRRPMPRRAFSMTHETMKKILK</sequence>
<feature type="compositionally biased region" description="Basic residues" evidence="6">
    <location>
        <begin position="159"/>
        <end position="175"/>
    </location>
</feature>
<evidence type="ECO:0000256" key="1">
    <source>
        <dbReference type="ARBA" id="ARBA00004324"/>
    </source>
</evidence>
<evidence type="ECO:0000313" key="7">
    <source>
        <dbReference type="EnsemblMetazoa" id="GBRI005688-PA"/>
    </source>
</evidence>
<reference evidence="8" key="1">
    <citation type="submission" date="2014-03" db="EMBL/GenBank/DDBJ databases">
        <authorList>
            <person name="Aksoy S."/>
            <person name="Warren W."/>
            <person name="Wilson R.K."/>
        </authorList>
    </citation>
    <scope>NUCLEOTIDE SEQUENCE [LARGE SCALE GENOMIC DNA]</scope>
    <source>
        <strain evidence="8">IAEA</strain>
    </source>
</reference>
<keyword evidence="3" id="KW-0221">Differentiation</keyword>
<dbReference type="GO" id="GO:0006397">
    <property type="term" value="P:mRNA processing"/>
    <property type="evidence" value="ECO:0007669"/>
    <property type="project" value="InterPro"/>
</dbReference>
<name>A0A1A9W460_9MUSC</name>
<comment type="subcellular location">
    <subcellularLocation>
        <location evidence="1">Nucleus speckle</location>
    </subcellularLocation>
</comment>
<feature type="compositionally biased region" description="Basic and acidic residues" evidence="6">
    <location>
        <begin position="92"/>
        <end position="102"/>
    </location>
</feature>